<sequence length="787" mass="86986">MRLRRPYRVLVIWIANISVLISQVNTTGIFELDLKRFENENGVNSDGNCCAGVRTGNRCSSWCRTFFRVCLTHYQATITDDVHCNFAEIFTPVLTYGNNSVDFSNLPVKFDIPIKFPFQFAWPGTFTIIIEAWHDSTEQGPTTGSTRELIYRLRKQRSVEVGSSWKQFTRTENTMTLEYAYKVECDKYYYGAGCVSFCRPRDDQFGHYVCDENGEKVCMQGWKGDYCDQAVCLPGCHPDHGFCDKPNECQCRAGYEGIFCDTCIRYPGCLHGTCTEPWQCNCMEGWGGLFCNQDLNYCTHHSPCKNGGICKNTGQGSYTCVCPAGFMGTNCEVEVNNCEQQPCANGGTCKTVGEGFECDCPEGYTGRRCDIMGTSCQTNPCLNNGTCLEVNEVHQCKCMEGFTGFYCDVELNECVSHPCQNGGRCIDEVNGFRCICTAEYKGPTCQENIDNCANNPCYNNGTCIDGDNDFTCRCRPGFVGQLCQENVPDCDGHPCANGGTCHDEINDFRCSCANGWEGKDCSINTDECASNPCQNGGVCTDMVGYYECMCISGYYGNNCEYSNGQLPPTATPKPRPAVNTSALVSEGDQGEITMVQLALIVCLGAGIPLLLIILVVIFLLLRKRNAPAERLDTSKEHQQNVVNNINNKLSDSPIFTTSSTISGKLTNEKQNDFNNYSASGSNLNADKSNNKVLLNSKDLNIHHEQFSKSPPTSAVEKYNYDPDAARGGGCSSLMKSNNENSSSCYDHNATIHTIGKSKALQRDADRNSTLILDHPSVHRHSFLATEV</sequence>
<dbReference type="PROSITE" id="PS51051">
    <property type="entry name" value="DSL"/>
    <property type="match status" value="1"/>
</dbReference>
<keyword evidence="9" id="KW-0832">Ubl conjugation</keyword>
<dbReference type="InterPro" id="IPR000742">
    <property type="entry name" value="EGF"/>
</dbReference>
<reference evidence="22 23" key="1">
    <citation type="submission" date="2025-04" db="UniProtKB">
        <authorList>
            <consortium name="RefSeq"/>
        </authorList>
    </citation>
    <scope>IDENTIFICATION</scope>
    <source>
        <tissue evidence="22 23">Whole sample</tissue>
    </source>
</reference>
<dbReference type="RefSeq" id="XP_022330255.1">
    <property type="nucleotide sequence ID" value="XM_022474547.1"/>
</dbReference>
<gene>
    <name evidence="22 23 24 25 26 27 28 29" type="primary">LOC111128734</name>
</gene>
<dbReference type="InterPro" id="IPR000152">
    <property type="entry name" value="EGF-type_Asp/Asn_hydroxyl_site"/>
</dbReference>
<dbReference type="InterPro" id="IPR011651">
    <property type="entry name" value="Notch_ligand_N"/>
</dbReference>
<dbReference type="AlphaFoldDB" id="A0A8B8DR06"/>
<dbReference type="FunFam" id="2.10.25.10:FF:000064">
    <property type="entry name" value="Delta-like protein"/>
    <property type="match status" value="1"/>
</dbReference>
<dbReference type="PRINTS" id="PR00010">
    <property type="entry name" value="EGFBLOOD"/>
</dbReference>
<evidence type="ECO:0000256" key="18">
    <source>
        <dbReference type="SAM" id="SignalP"/>
    </source>
</evidence>
<evidence type="ECO:0000259" key="20">
    <source>
        <dbReference type="PROSITE" id="PS51051"/>
    </source>
</evidence>
<keyword evidence="21" id="KW-1185">Reference proteome</keyword>
<evidence type="ECO:0000313" key="25">
    <source>
        <dbReference type="RefSeq" id="XP_022330251.1"/>
    </source>
</evidence>
<comment type="subcellular location">
    <subcellularLocation>
        <location evidence="1 16">Membrane</location>
        <topology evidence="1 16">Single-pass type I membrane protein</topology>
    </subcellularLocation>
</comment>
<proteinExistence type="predicted"/>
<keyword evidence="2 16" id="KW-0217">Developmental protein</keyword>
<feature type="disulfide bond" evidence="14">
    <location>
        <begin position="512"/>
        <end position="521"/>
    </location>
</feature>
<feature type="domain" description="EGF-like" evidence="19">
    <location>
        <begin position="448"/>
        <end position="484"/>
    </location>
</feature>
<keyword evidence="5 16" id="KW-0732">Signal</keyword>
<dbReference type="GO" id="GO:0032991">
    <property type="term" value="C:protein-containing complex"/>
    <property type="evidence" value="ECO:0007669"/>
    <property type="project" value="TreeGrafter"/>
</dbReference>
<dbReference type="InterPro" id="IPR001881">
    <property type="entry name" value="EGF-like_Ca-bd_dom"/>
</dbReference>
<dbReference type="PROSITE" id="PS00022">
    <property type="entry name" value="EGF_1"/>
    <property type="match status" value="9"/>
</dbReference>
<evidence type="ECO:0000256" key="14">
    <source>
        <dbReference type="PROSITE-ProRule" id="PRU00076"/>
    </source>
</evidence>
<dbReference type="Pfam" id="PF00008">
    <property type="entry name" value="EGF"/>
    <property type="match status" value="6"/>
</dbReference>
<dbReference type="GO" id="GO:0007219">
    <property type="term" value="P:Notch signaling pathway"/>
    <property type="evidence" value="ECO:0007669"/>
    <property type="project" value="InterPro"/>
</dbReference>
<dbReference type="Gene3D" id="2.10.25.140">
    <property type="match status" value="1"/>
</dbReference>
<dbReference type="Pfam" id="PF12661">
    <property type="entry name" value="hEGF"/>
    <property type="match status" value="1"/>
</dbReference>
<dbReference type="SMART" id="SM00179">
    <property type="entry name" value="EGF_CA"/>
    <property type="match status" value="7"/>
</dbReference>
<keyword evidence="3 14" id="KW-0245">EGF-like domain</keyword>
<dbReference type="GO" id="GO:0048468">
    <property type="term" value="P:cell development"/>
    <property type="evidence" value="ECO:0007669"/>
    <property type="project" value="UniProtKB-ARBA"/>
</dbReference>
<dbReference type="InterPro" id="IPR051022">
    <property type="entry name" value="Notch_Cell-Fate_Det"/>
</dbReference>
<evidence type="ECO:0000256" key="5">
    <source>
        <dbReference type="ARBA" id="ARBA00022729"/>
    </source>
</evidence>
<feature type="disulfide bond" evidence="14">
    <location>
        <begin position="436"/>
        <end position="445"/>
    </location>
</feature>
<feature type="disulfide bond" evidence="14">
    <location>
        <begin position="322"/>
        <end position="331"/>
    </location>
</feature>
<feature type="chain" id="PRO_5044666337" description="Delta-like protein" evidence="18">
    <location>
        <begin position="27"/>
        <end position="787"/>
    </location>
</feature>
<dbReference type="FunFam" id="2.10.25.140:FF:000001">
    <property type="entry name" value="Delta-like protein"/>
    <property type="match status" value="1"/>
</dbReference>
<dbReference type="GO" id="GO:0030182">
    <property type="term" value="P:neuron differentiation"/>
    <property type="evidence" value="ECO:0007669"/>
    <property type="project" value="UniProtKB-ARBA"/>
</dbReference>
<organism evidence="21 29">
    <name type="scientific">Crassostrea virginica</name>
    <name type="common">Eastern oyster</name>
    <dbReference type="NCBI Taxonomy" id="6565"/>
    <lineage>
        <taxon>Eukaryota</taxon>
        <taxon>Metazoa</taxon>
        <taxon>Spiralia</taxon>
        <taxon>Lophotrochozoa</taxon>
        <taxon>Mollusca</taxon>
        <taxon>Bivalvia</taxon>
        <taxon>Autobranchia</taxon>
        <taxon>Pteriomorphia</taxon>
        <taxon>Ostreida</taxon>
        <taxon>Ostreoidea</taxon>
        <taxon>Ostreidae</taxon>
        <taxon>Crassostrea</taxon>
    </lineage>
</organism>
<feature type="disulfide bond" evidence="14">
    <location>
        <begin position="398"/>
        <end position="407"/>
    </location>
</feature>
<evidence type="ECO:0000256" key="2">
    <source>
        <dbReference type="ARBA" id="ARBA00022473"/>
    </source>
</evidence>
<feature type="disulfide bond" evidence="14">
    <location>
        <begin position="251"/>
        <end position="260"/>
    </location>
</feature>
<evidence type="ECO:0000256" key="12">
    <source>
        <dbReference type="ARBA" id="ARBA00023157"/>
    </source>
</evidence>
<dbReference type="Gene3D" id="2.60.40.3510">
    <property type="match status" value="1"/>
</dbReference>
<protein>
    <recommendedName>
        <fullName evidence="16">Delta-like protein</fullName>
    </recommendedName>
</protein>
<dbReference type="GO" id="GO:0120025">
    <property type="term" value="C:plasma membrane bounded cell projection"/>
    <property type="evidence" value="ECO:0007669"/>
    <property type="project" value="UniProtKB-ARBA"/>
</dbReference>
<dbReference type="SUPFAM" id="SSF57196">
    <property type="entry name" value="EGF/Laminin"/>
    <property type="match status" value="4"/>
</dbReference>
<feature type="domain" description="EGF-like" evidence="19">
    <location>
        <begin position="334"/>
        <end position="370"/>
    </location>
</feature>
<dbReference type="PROSITE" id="PS01186">
    <property type="entry name" value="EGF_2"/>
    <property type="match status" value="7"/>
</dbReference>
<evidence type="ECO:0000256" key="6">
    <source>
        <dbReference type="ARBA" id="ARBA00022737"/>
    </source>
</evidence>
<dbReference type="FunFam" id="2.10.25.10:FF:000061">
    <property type="entry name" value="Delta-like protein"/>
    <property type="match status" value="2"/>
</dbReference>
<dbReference type="GO" id="GO:0035239">
    <property type="term" value="P:tube morphogenesis"/>
    <property type="evidence" value="ECO:0007669"/>
    <property type="project" value="UniProtKB-ARBA"/>
</dbReference>
<feature type="domain" description="DSL" evidence="20">
    <location>
        <begin position="183"/>
        <end position="227"/>
    </location>
</feature>
<dbReference type="SMART" id="SM00181">
    <property type="entry name" value="EGF"/>
    <property type="match status" value="10"/>
</dbReference>
<dbReference type="GO" id="GO:0045197">
    <property type="term" value="P:establishment or maintenance of epithelial cell apical/basal polarity"/>
    <property type="evidence" value="ECO:0007669"/>
    <property type="project" value="TreeGrafter"/>
</dbReference>
<dbReference type="Pfam" id="PF07657">
    <property type="entry name" value="MNNL"/>
    <property type="match status" value="1"/>
</dbReference>
<dbReference type="InterPro" id="IPR013032">
    <property type="entry name" value="EGF-like_CS"/>
</dbReference>
<evidence type="ECO:0000256" key="13">
    <source>
        <dbReference type="ARBA" id="ARBA00023180"/>
    </source>
</evidence>
<dbReference type="KEGG" id="cvn:111128734"/>
<dbReference type="SMART" id="SM00051">
    <property type="entry name" value="DSL"/>
    <property type="match status" value="1"/>
</dbReference>
<feature type="domain" description="EGF-like" evidence="19">
    <location>
        <begin position="372"/>
        <end position="408"/>
    </location>
</feature>
<evidence type="ECO:0000256" key="11">
    <source>
        <dbReference type="ARBA" id="ARBA00023136"/>
    </source>
</evidence>
<dbReference type="Pfam" id="PF01414">
    <property type="entry name" value="DSL"/>
    <property type="match status" value="1"/>
</dbReference>
<evidence type="ECO:0000259" key="19">
    <source>
        <dbReference type="PROSITE" id="PS50026"/>
    </source>
</evidence>
<keyword evidence="8" id="KW-0106">Calcium</keyword>
<keyword evidence="12 14" id="KW-1015">Disulfide bond</keyword>
<evidence type="ECO:0000256" key="3">
    <source>
        <dbReference type="ARBA" id="ARBA00022536"/>
    </source>
</evidence>
<dbReference type="GO" id="GO:0005509">
    <property type="term" value="F:calcium ion binding"/>
    <property type="evidence" value="ECO:0007669"/>
    <property type="project" value="InterPro"/>
</dbReference>
<dbReference type="FunFam" id="2.10.25.10:FF:000247">
    <property type="entry name" value="Delta/notch like EGF repeat containing"/>
    <property type="match status" value="1"/>
</dbReference>
<dbReference type="PROSITE" id="PS50026">
    <property type="entry name" value="EGF_3"/>
    <property type="match status" value="8"/>
</dbReference>
<evidence type="ECO:0000313" key="21">
    <source>
        <dbReference type="Proteomes" id="UP000694844"/>
    </source>
</evidence>
<dbReference type="RefSeq" id="XP_022330251.1">
    <property type="nucleotide sequence ID" value="XM_022474543.1"/>
</dbReference>
<feature type="disulfide bond" evidence="14">
    <location>
        <begin position="360"/>
        <end position="369"/>
    </location>
</feature>
<dbReference type="FunFam" id="2.10.25.10:FF:000006">
    <property type="entry name" value="Versican core protein-like isoform 1"/>
    <property type="match status" value="1"/>
</dbReference>
<evidence type="ECO:0000313" key="27">
    <source>
        <dbReference type="RefSeq" id="XP_022330253.1"/>
    </source>
</evidence>
<evidence type="ECO:0000313" key="23">
    <source>
        <dbReference type="RefSeq" id="XP_022330249.1"/>
    </source>
</evidence>
<evidence type="ECO:0000256" key="15">
    <source>
        <dbReference type="PROSITE-ProRule" id="PRU00377"/>
    </source>
</evidence>
<dbReference type="RefSeq" id="XP_022330250.1">
    <property type="nucleotide sequence ID" value="XM_022474542.1"/>
</dbReference>
<evidence type="ECO:0000313" key="29">
    <source>
        <dbReference type="RefSeq" id="XP_022330255.1"/>
    </source>
</evidence>
<feature type="domain" description="EGF-like" evidence="19">
    <location>
        <begin position="294"/>
        <end position="332"/>
    </location>
</feature>
<dbReference type="PROSITE" id="PS01187">
    <property type="entry name" value="EGF_CA"/>
    <property type="match status" value="2"/>
</dbReference>
<feature type="signal peptide" evidence="18">
    <location>
        <begin position="1"/>
        <end position="26"/>
    </location>
</feature>
<evidence type="ECO:0000313" key="28">
    <source>
        <dbReference type="RefSeq" id="XP_022330254.1"/>
    </source>
</evidence>
<keyword evidence="10 16" id="KW-1133">Transmembrane helix</keyword>
<keyword evidence="13" id="KW-0325">Glycoprotein</keyword>
<dbReference type="FunFam" id="2.10.25.10:FF:000173">
    <property type="entry name" value="Neurogenic locus notch protein 2"/>
    <property type="match status" value="1"/>
</dbReference>
<keyword evidence="4 16" id="KW-0812">Transmembrane</keyword>
<evidence type="ECO:0000256" key="1">
    <source>
        <dbReference type="ARBA" id="ARBA00004479"/>
    </source>
</evidence>
<feature type="disulfide bond" evidence="15">
    <location>
        <begin position="185"/>
        <end position="194"/>
    </location>
</feature>
<dbReference type="RefSeq" id="XP_022330254.1">
    <property type="nucleotide sequence ID" value="XM_022474546.1"/>
</dbReference>
<dbReference type="PROSITE" id="PS00010">
    <property type="entry name" value="ASX_HYDROXYL"/>
    <property type="match status" value="4"/>
</dbReference>
<evidence type="ECO:0000256" key="17">
    <source>
        <dbReference type="SAM" id="Phobius"/>
    </source>
</evidence>
<dbReference type="CDD" id="cd00054">
    <property type="entry name" value="EGF_CA"/>
    <property type="match status" value="6"/>
</dbReference>
<evidence type="ECO:0000256" key="4">
    <source>
        <dbReference type="ARBA" id="ARBA00022692"/>
    </source>
</evidence>
<dbReference type="FunFam" id="2.10.25.10:FF:000122">
    <property type="entry name" value="Protein crumbs homolog 2"/>
    <property type="match status" value="1"/>
</dbReference>
<feature type="disulfide bond" evidence="14">
    <location>
        <begin position="550"/>
        <end position="559"/>
    </location>
</feature>
<dbReference type="InterPro" id="IPR009030">
    <property type="entry name" value="Growth_fac_rcpt_cys_sf"/>
</dbReference>
<comment type="caution">
    <text evidence="14">Lacks conserved residue(s) required for the propagation of feature annotation.</text>
</comment>
<feature type="disulfide bond" evidence="14">
    <location>
        <begin position="474"/>
        <end position="483"/>
    </location>
</feature>
<keyword evidence="11 16" id="KW-0472">Membrane</keyword>
<dbReference type="InterPro" id="IPR001774">
    <property type="entry name" value="DSL"/>
</dbReference>
<dbReference type="PANTHER" id="PTHR24049">
    <property type="entry name" value="CRUMBS FAMILY MEMBER"/>
    <property type="match status" value="1"/>
</dbReference>
<comment type="function">
    <text evidence="16">Putative Notch ligand involved in the mediation of Notch signaling.</text>
</comment>
<dbReference type="RefSeq" id="XP_022330248.1">
    <property type="nucleotide sequence ID" value="XM_022474540.1"/>
</dbReference>
<dbReference type="RefSeq" id="XP_022330253.1">
    <property type="nucleotide sequence ID" value="XM_022474545.1"/>
</dbReference>
<name>A0A8B8DR06_CRAVI</name>
<evidence type="ECO:0000256" key="7">
    <source>
        <dbReference type="ARBA" id="ARBA00022782"/>
    </source>
</evidence>
<feature type="transmembrane region" description="Helical" evidence="17">
    <location>
        <begin position="597"/>
        <end position="621"/>
    </location>
</feature>
<feature type="disulfide bond" evidence="15">
    <location>
        <begin position="218"/>
        <end position="227"/>
    </location>
</feature>
<feature type="domain" description="EGF-like" evidence="19">
    <location>
        <begin position="228"/>
        <end position="261"/>
    </location>
</feature>
<evidence type="ECO:0000313" key="24">
    <source>
        <dbReference type="RefSeq" id="XP_022330250.1"/>
    </source>
</evidence>
<dbReference type="FunFam" id="2.10.25.10:FF:000018">
    <property type="entry name" value="Delta-like 1"/>
    <property type="match status" value="1"/>
</dbReference>
<evidence type="ECO:0000256" key="10">
    <source>
        <dbReference type="ARBA" id="ARBA00022989"/>
    </source>
</evidence>
<evidence type="ECO:0000313" key="26">
    <source>
        <dbReference type="RefSeq" id="XP_022330252.1"/>
    </source>
</evidence>
<dbReference type="PANTHER" id="PTHR24049:SF36">
    <property type="entry name" value="DELTA-LIKE PROTEIN 1 ISOFORM X1"/>
    <property type="match status" value="1"/>
</dbReference>
<feature type="domain" description="EGF-like" evidence="19">
    <location>
        <begin position="410"/>
        <end position="446"/>
    </location>
</feature>
<evidence type="ECO:0000256" key="16">
    <source>
        <dbReference type="RuleBase" id="RU280815"/>
    </source>
</evidence>
<evidence type="ECO:0000313" key="22">
    <source>
        <dbReference type="RefSeq" id="XP_022330248.1"/>
    </source>
</evidence>
<dbReference type="Proteomes" id="UP000694844">
    <property type="component" value="Chromosome 4"/>
</dbReference>
<keyword evidence="7" id="KW-0221">Differentiation</keyword>
<dbReference type="GO" id="GO:0030855">
    <property type="term" value="P:epithelial cell differentiation"/>
    <property type="evidence" value="ECO:0007669"/>
    <property type="project" value="UniProtKB-ARBA"/>
</dbReference>
<feature type="domain" description="EGF-like" evidence="19">
    <location>
        <begin position="524"/>
        <end position="560"/>
    </location>
</feature>
<dbReference type="GO" id="GO:0007157">
    <property type="term" value="P:heterophilic cell-cell adhesion via plasma membrane cell adhesion molecules"/>
    <property type="evidence" value="ECO:0007669"/>
    <property type="project" value="TreeGrafter"/>
</dbReference>
<evidence type="ECO:0000256" key="8">
    <source>
        <dbReference type="ARBA" id="ARBA00022837"/>
    </source>
</evidence>
<keyword evidence="6 16" id="KW-0677">Repeat</keyword>
<feature type="domain" description="EGF-like" evidence="19">
    <location>
        <begin position="486"/>
        <end position="522"/>
    </location>
</feature>
<evidence type="ECO:0000256" key="9">
    <source>
        <dbReference type="ARBA" id="ARBA00022843"/>
    </source>
</evidence>
<dbReference type="GeneID" id="111128734"/>
<dbReference type="RefSeq" id="XP_022330252.1">
    <property type="nucleotide sequence ID" value="XM_022474544.1"/>
</dbReference>
<dbReference type="RefSeq" id="XP_022330249.1">
    <property type="nucleotide sequence ID" value="XM_022474541.1"/>
</dbReference>
<dbReference type="OrthoDB" id="283575at2759"/>
<dbReference type="Pfam" id="PF21700">
    <property type="entry name" value="EGF_DL_JAG"/>
    <property type="match status" value="1"/>
</dbReference>
<feature type="disulfide bond" evidence="15">
    <location>
        <begin position="198"/>
        <end position="210"/>
    </location>
</feature>
<accession>A0A8B8DR06</accession>
<dbReference type="SUPFAM" id="SSF57184">
    <property type="entry name" value="Growth factor receptor domain"/>
    <property type="match status" value="1"/>
</dbReference>
<dbReference type="Gene3D" id="2.10.25.10">
    <property type="entry name" value="Laminin"/>
    <property type="match status" value="8"/>
</dbReference>
<dbReference type="InterPro" id="IPR018097">
    <property type="entry name" value="EGF_Ca-bd_CS"/>
</dbReference>
<dbReference type="GO" id="GO:0005886">
    <property type="term" value="C:plasma membrane"/>
    <property type="evidence" value="ECO:0007669"/>
    <property type="project" value="TreeGrafter"/>
</dbReference>